<comment type="cofactor">
    <cofactor evidence="1">
        <name>a divalent metal cation</name>
        <dbReference type="ChEBI" id="CHEBI:60240"/>
    </cofactor>
</comment>
<dbReference type="Pfam" id="PF13359">
    <property type="entry name" value="DDE_Tnp_4"/>
    <property type="match status" value="1"/>
</dbReference>
<dbReference type="AlphaFoldDB" id="A0A3N0Z484"/>
<reference evidence="4 5" key="1">
    <citation type="submission" date="2018-10" db="EMBL/GenBank/DDBJ databases">
        <title>Genome assembly for a Yunnan-Guizhou Plateau 3E fish, Anabarilius grahami (Regan), and its evolutionary and genetic applications.</title>
        <authorList>
            <person name="Jiang W."/>
        </authorList>
    </citation>
    <scope>NUCLEOTIDE SEQUENCE [LARGE SCALE GENOMIC DNA]</scope>
    <source>
        <strain evidence="4">AG-KIZ</strain>
        <tissue evidence="4">Muscle</tissue>
    </source>
</reference>
<dbReference type="Proteomes" id="UP000281406">
    <property type="component" value="Unassembled WGS sequence"/>
</dbReference>
<proteinExistence type="predicted"/>
<protein>
    <submittedName>
        <fullName evidence="4">Putative nuclease HARBI1</fullName>
    </submittedName>
</protein>
<dbReference type="EMBL" id="RJVU01011780">
    <property type="protein sequence ID" value="ROL53296.1"/>
    <property type="molecule type" value="Genomic_DNA"/>
</dbReference>
<evidence type="ECO:0000313" key="5">
    <source>
        <dbReference type="Proteomes" id="UP000281406"/>
    </source>
</evidence>
<name>A0A3N0Z484_ANAGA</name>
<feature type="domain" description="DDE Tnp4" evidence="3">
    <location>
        <begin position="94"/>
        <end position="148"/>
    </location>
</feature>
<dbReference type="InterPro" id="IPR027806">
    <property type="entry name" value="HARBI1_dom"/>
</dbReference>
<dbReference type="OrthoDB" id="2415966at2759"/>
<sequence length="199" mass="23323">MAEFMDLAEDIDVLRRIFRDRENPLDHLNDEKLLREYRFDRRAIYEIANKLEDDLDWVTQRNHSLPSVLQLLIALRFFATGSFQSVVGDVFHIHKSSERYNNALTHTRSIVERTIGQLKRRFHCLHSELRIEPSRACRIIVACVVLFNMSKIYSAFEEEDELEEEGQEAEEVHGANHLQQDFQQAGFAVRDAVVNAFFN</sequence>
<keyword evidence="2" id="KW-0479">Metal-binding</keyword>
<dbReference type="GO" id="GO:0046872">
    <property type="term" value="F:metal ion binding"/>
    <property type="evidence" value="ECO:0007669"/>
    <property type="project" value="UniProtKB-KW"/>
</dbReference>
<organism evidence="4 5">
    <name type="scientific">Anabarilius grahami</name>
    <name type="common">Kanglang fish</name>
    <name type="synonym">Barilius grahami</name>
    <dbReference type="NCBI Taxonomy" id="495550"/>
    <lineage>
        <taxon>Eukaryota</taxon>
        <taxon>Metazoa</taxon>
        <taxon>Chordata</taxon>
        <taxon>Craniata</taxon>
        <taxon>Vertebrata</taxon>
        <taxon>Euteleostomi</taxon>
        <taxon>Actinopterygii</taxon>
        <taxon>Neopterygii</taxon>
        <taxon>Teleostei</taxon>
        <taxon>Ostariophysi</taxon>
        <taxon>Cypriniformes</taxon>
        <taxon>Xenocyprididae</taxon>
        <taxon>Xenocypridinae</taxon>
        <taxon>Xenocypridinae incertae sedis</taxon>
        <taxon>Anabarilius</taxon>
    </lineage>
</organism>
<keyword evidence="5" id="KW-1185">Reference proteome</keyword>
<evidence type="ECO:0000313" key="4">
    <source>
        <dbReference type="EMBL" id="ROL53296.1"/>
    </source>
</evidence>
<evidence type="ECO:0000259" key="3">
    <source>
        <dbReference type="Pfam" id="PF13359"/>
    </source>
</evidence>
<evidence type="ECO:0000256" key="1">
    <source>
        <dbReference type="ARBA" id="ARBA00001968"/>
    </source>
</evidence>
<accession>A0A3N0Z484</accession>
<evidence type="ECO:0000256" key="2">
    <source>
        <dbReference type="ARBA" id="ARBA00022723"/>
    </source>
</evidence>
<gene>
    <name evidence="4" type="ORF">DPX16_23241</name>
</gene>
<comment type="caution">
    <text evidence="4">The sequence shown here is derived from an EMBL/GenBank/DDBJ whole genome shotgun (WGS) entry which is preliminary data.</text>
</comment>